<reference evidence="1" key="2">
    <citation type="journal article" date="2015" name="Data Brief">
        <title>Shoot transcriptome of the giant reed, Arundo donax.</title>
        <authorList>
            <person name="Barrero R.A."/>
            <person name="Guerrero F.D."/>
            <person name="Moolhuijzen P."/>
            <person name="Goolsby J.A."/>
            <person name="Tidwell J."/>
            <person name="Bellgard S.E."/>
            <person name="Bellgard M.I."/>
        </authorList>
    </citation>
    <scope>NUCLEOTIDE SEQUENCE</scope>
    <source>
        <tissue evidence="1">Shoot tissue taken approximately 20 cm above the soil surface</tissue>
    </source>
</reference>
<accession>A0A0A9EHR2</accession>
<reference evidence="1" key="1">
    <citation type="submission" date="2014-09" db="EMBL/GenBank/DDBJ databases">
        <authorList>
            <person name="Magalhaes I.L.F."/>
            <person name="Oliveira U."/>
            <person name="Santos F.R."/>
            <person name="Vidigal T.H.D.A."/>
            <person name="Brescovit A.D."/>
            <person name="Santos A.J."/>
        </authorList>
    </citation>
    <scope>NUCLEOTIDE SEQUENCE</scope>
    <source>
        <tissue evidence="1">Shoot tissue taken approximately 20 cm above the soil surface</tissue>
    </source>
</reference>
<dbReference type="EMBL" id="GBRH01200480">
    <property type="protein sequence ID" value="JAD97415.1"/>
    <property type="molecule type" value="Transcribed_RNA"/>
</dbReference>
<organism evidence="1">
    <name type="scientific">Arundo donax</name>
    <name type="common">Giant reed</name>
    <name type="synonym">Donax arundinaceus</name>
    <dbReference type="NCBI Taxonomy" id="35708"/>
    <lineage>
        <taxon>Eukaryota</taxon>
        <taxon>Viridiplantae</taxon>
        <taxon>Streptophyta</taxon>
        <taxon>Embryophyta</taxon>
        <taxon>Tracheophyta</taxon>
        <taxon>Spermatophyta</taxon>
        <taxon>Magnoliopsida</taxon>
        <taxon>Liliopsida</taxon>
        <taxon>Poales</taxon>
        <taxon>Poaceae</taxon>
        <taxon>PACMAD clade</taxon>
        <taxon>Arundinoideae</taxon>
        <taxon>Arundineae</taxon>
        <taxon>Arundo</taxon>
    </lineage>
</organism>
<sequence length="59" mass="6862">MELLLCHGSTWTVRGPKHSMYCECCHGLVFLISRVLRMCQSLPWLDELLLPMMEKQHGC</sequence>
<proteinExistence type="predicted"/>
<protein>
    <submittedName>
        <fullName evidence="1">Uncharacterized protein</fullName>
    </submittedName>
</protein>
<evidence type="ECO:0000313" key="1">
    <source>
        <dbReference type="EMBL" id="JAD97415.1"/>
    </source>
</evidence>
<dbReference type="AlphaFoldDB" id="A0A0A9EHR2"/>
<name>A0A0A9EHR2_ARUDO</name>